<name>A0A0H5BXX2_CYBJN</name>
<feature type="compositionally biased region" description="Polar residues" evidence="1">
    <location>
        <begin position="609"/>
        <end position="621"/>
    </location>
</feature>
<feature type="compositionally biased region" description="Acidic residues" evidence="1">
    <location>
        <begin position="428"/>
        <end position="437"/>
    </location>
</feature>
<dbReference type="Proteomes" id="UP000038830">
    <property type="component" value="Unassembled WGS sequence"/>
</dbReference>
<sequence>MATHGTVSPTVPTILLNSNNNSFSSPSTATHSRSQTPTLRSVSIDPRGRTLSPHSKANGGTSALSPGNTGGTSTPKSKALEKEATYRDIFVTINEGTLKAKTQTLKPSVSFDTVSVSYSKDGREDFHLSSDDDDDANDEFSPEGRGRPNFSKDRSPSPFSGGRSPSPGGSLFSQCAIERSAGIQFDSRGFRIDYPSHSAVTKDSYTRTSEHPDYMEYVKTNLGRTLLVYISGRRHTWVCLDYVIAKLLRDGDHLVVISRIPSAFKDGLVKDHHSGEVDSAPFNAKSQRIQKYIKCLLKGNPIVKITVDLYLARTTMGVINEAMHIYYPSMICVAQKPNFRFSQSSHSWSTSRMSARLFKNSHIPLVIVSSMKMNKFEVELFNSISEKNDWHLENAEALKIKLQQLNASSTPSASFVSHSTKGYQSDTSDIESDDDNEKTDSSSMTSDDSSILSDPEDEVQRVLNEFQESLTSYMDKSDKCKIKPTTFIDRLNKLSDASGVLSAQLEEISQSERGDELVRTVTMMPQMVKQKSMLDVLETDAGVSNKIKSQLMGKTSSQPTSIKFDSNALSPRGSKHLSPLRKVQTTLISPSSSQRRHSAHELEPMRSHQVMSKSFSETKVPTMNEKNDDDDKKVKRRGFFKKIFGK</sequence>
<feature type="compositionally biased region" description="Polar residues" evidence="1">
    <location>
        <begin position="1"/>
        <end position="11"/>
    </location>
</feature>
<feature type="compositionally biased region" description="Low complexity" evidence="1">
    <location>
        <begin position="17"/>
        <end position="27"/>
    </location>
</feature>
<reference evidence="3" key="1">
    <citation type="journal article" date="2015" name="J. Biotechnol.">
        <title>The structure of the Cyberlindnera jadinii genome and its relation to Candida utilis analyzed by the occurrence of single nucleotide polymorphisms.</title>
        <authorList>
            <person name="Rupp O."/>
            <person name="Brinkrolf K."/>
            <person name="Buerth C."/>
            <person name="Kunigo M."/>
            <person name="Schneider J."/>
            <person name="Jaenicke S."/>
            <person name="Goesmann A."/>
            <person name="Puehler A."/>
            <person name="Jaeger K.-E."/>
            <person name="Ernst J.F."/>
        </authorList>
    </citation>
    <scope>NUCLEOTIDE SEQUENCE [LARGE SCALE GENOMIC DNA]</scope>
    <source>
        <strain evidence="3">ATCC 18201 / CBS 1600 / BCRC 20928 / JCM 3617 / NBRC 0987 / NRRL Y-1542</strain>
    </source>
</reference>
<evidence type="ECO:0000313" key="3">
    <source>
        <dbReference type="Proteomes" id="UP000038830"/>
    </source>
</evidence>
<feature type="compositionally biased region" description="Polar residues" evidence="1">
    <location>
        <begin position="550"/>
        <end position="569"/>
    </location>
</feature>
<accession>A0A0H5BXX2</accession>
<feature type="compositionally biased region" description="Low complexity" evidence="1">
    <location>
        <begin position="156"/>
        <end position="171"/>
    </location>
</feature>
<evidence type="ECO:0000256" key="1">
    <source>
        <dbReference type="SAM" id="MobiDB-lite"/>
    </source>
</evidence>
<feature type="compositionally biased region" description="Basic and acidic residues" evidence="1">
    <location>
        <begin position="142"/>
        <end position="155"/>
    </location>
</feature>
<organism evidence="2 3">
    <name type="scientific">Cyberlindnera jadinii (strain ATCC 18201 / CBS 1600 / BCRC 20928 / JCM 3617 / NBRC 0987 / NRRL Y-1542)</name>
    <name type="common">Torula yeast</name>
    <name type="synonym">Candida utilis</name>
    <dbReference type="NCBI Taxonomy" id="983966"/>
    <lineage>
        <taxon>Eukaryota</taxon>
        <taxon>Fungi</taxon>
        <taxon>Dikarya</taxon>
        <taxon>Ascomycota</taxon>
        <taxon>Saccharomycotina</taxon>
        <taxon>Saccharomycetes</taxon>
        <taxon>Phaffomycetales</taxon>
        <taxon>Phaffomycetaceae</taxon>
        <taxon>Cyberlindnera</taxon>
    </lineage>
</organism>
<feature type="compositionally biased region" description="Acidic residues" evidence="1">
    <location>
        <begin position="131"/>
        <end position="141"/>
    </location>
</feature>
<feature type="compositionally biased region" description="Polar residues" evidence="1">
    <location>
        <begin position="583"/>
        <end position="593"/>
    </location>
</feature>
<feature type="compositionally biased region" description="Low complexity" evidence="1">
    <location>
        <begin position="441"/>
        <end position="453"/>
    </location>
</feature>
<feature type="compositionally biased region" description="Polar residues" evidence="1">
    <location>
        <begin position="411"/>
        <end position="427"/>
    </location>
</feature>
<feature type="region of interest" description="Disordered" evidence="1">
    <location>
        <begin position="124"/>
        <end position="171"/>
    </location>
</feature>
<feature type="region of interest" description="Disordered" evidence="1">
    <location>
        <begin position="1"/>
        <end position="80"/>
    </location>
</feature>
<feature type="compositionally biased region" description="Polar residues" evidence="1">
    <location>
        <begin position="28"/>
        <end position="41"/>
    </location>
</feature>
<feature type="region of interest" description="Disordered" evidence="1">
    <location>
        <begin position="550"/>
        <end position="633"/>
    </location>
</feature>
<gene>
    <name evidence="2" type="ORF">BN1211_0032</name>
</gene>
<dbReference type="EMBL" id="CDQK01000001">
    <property type="protein sequence ID" value="CEP20238.1"/>
    <property type="molecule type" value="Genomic_DNA"/>
</dbReference>
<feature type="compositionally biased region" description="Polar residues" evidence="1">
    <location>
        <begin position="52"/>
        <end position="76"/>
    </location>
</feature>
<evidence type="ECO:0000313" key="2">
    <source>
        <dbReference type="EMBL" id="CEP20238.1"/>
    </source>
</evidence>
<dbReference type="AlphaFoldDB" id="A0A0H5BXX2"/>
<protein>
    <submittedName>
        <fullName evidence="2">Uncharacterized protein</fullName>
    </submittedName>
</protein>
<proteinExistence type="predicted"/>
<feature type="region of interest" description="Disordered" evidence="1">
    <location>
        <begin position="411"/>
        <end position="456"/>
    </location>
</feature>